<evidence type="ECO:0000313" key="4">
    <source>
        <dbReference type="EMBL" id="PCS05916.1"/>
    </source>
</evidence>
<accession>A0A2A5RXF0</accession>
<proteinExistence type="predicted"/>
<protein>
    <submittedName>
        <fullName evidence="4">GNAT family acetyltransferase</fullName>
    </submittedName>
</protein>
<dbReference type="STRING" id="1348632.GCA_001591745_01492"/>
<dbReference type="Gene3D" id="3.40.630.30">
    <property type="match status" value="1"/>
</dbReference>
<name>A0A2A5RXF0_9LACT</name>
<evidence type="ECO:0000313" key="5">
    <source>
        <dbReference type="Proteomes" id="UP000242246"/>
    </source>
</evidence>
<feature type="domain" description="N-acetyltransferase" evidence="3">
    <location>
        <begin position="9"/>
        <end position="167"/>
    </location>
</feature>
<dbReference type="EMBL" id="JXJX01000011">
    <property type="protein sequence ID" value="PCS05916.1"/>
    <property type="molecule type" value="Genomic_DNA"/>
</dbReference>
<keyword evidence="1 4" id="KW-0808">Transferase</keyword>
<dbReference type="AlphaFoldDB" id="A0A2A5RXF0"/>
<dbReference type="CDD" id="cd04301">
    <property type="entry name" value="NAT_SF"/>
    <property type="match status" value="1"/>
</dbReference>
<dbReference type="PROSITE" id="PS51186">
    <property type="entry name" value="GNAT"/>
    <property type="match status" value="1"/>
</dbReference>
<dbReference type="GO" id="GO:0008080">
    <property type="term" value="F:N-acetyltransferase activity"/>
    <property type="evidence" value="ECO:0007669"/>
    <property type="project" value="UniProtKB-ARBA"/>
</dbReference>
<evidence type="ECO:0000256" key="2">
    <source>
        <dbReference type="ARBA" id="ARBA00023315"/>
    </source>
</evidence>
<dbReference type="InterPro" id="IPR016181">
    <property type="entry name" value="Acyl_CoA_acyltransferase"/>
</dbReference>
<dbReference type="InterPro" id="IPR051635">
    <property type="entry name" value="SNAT-like"/>
</dbReference>
<dbReference type="Pfam" id="PF00583">
    <property type="entry name" value="Acetyltransf_1"/>
    <property type="match status" value="1"/>
</dbReference>
<dbReference type="SUPFAM" id="SSF55729">
    <property type="entry name" value="Acyl-CoA N-acyltransferases (Nat)"/>
    <property type="match status" value="1"/>
</dbReference>
<reference evidence="4 5" key="1">
    <citation type="submission" date="2014-12" db="EMBL/GenBank/DDBJ databases">
        <title>Draft genome sequences of 10 type strains of Lactococcus.</title>
        <authorList>
            <person name="Sun Z."/>
            <person name="Zhong Z."/>
            <person name="Liu W."/>
            <person name="Zhang W."/>
            <person name="Zhang H."/>
        </authorList>
    </citation>
    <scope>NUCLEOTIDE SEQUENCE [LARGE SCALE GENOMIC DNA]</scope>
    <source>
        <strain evidence="4 5">DSM 20686</strain>
    </source>
</reference>
<dbReference type="PANTHER" id="PTHR10908">
    <property type="entry name" value="SEROTONIN N-ACETYLTRANSFERASE"/>
    <property type="match status" value="1"/>
</dbReference>
<comment type="caution">
    <text evidence="4">The sequence shown here is derived from an EMBL/GenBank/DDBJ whole genome shotgun (WGS) entry which is preliminary data.</text>
</comment>
<dbReference type="Proteomes" id="UP000242246">
    <property type="component" value="Unassembled WGS sequence"/>
</dbReference>
<keyword evidence="2" id="KW-0012">Acyltransferase</keyword>
<gene>
    <name evidence="4" type="ORF">RU87_GL000378</name>
</gene>
<evidence type="ECO:0000259" key="3">
    <source>
        <dbReference type="PROSITE" id="PS51186"/>
    </source>
</evidence>
<organism evidence="4 5">
    <name type="scientific">Pseudolactococcus plantarum</name>
    <dbReference type="NCBI Taxonomy" id="1365"/>
    <lineage>
        <taxon>Bacteria</taxon>
        <taxon>Bacillati</taxon>
        <taxon>Bacillota</taxon>
        <taxon>Bacilli</taxon>
        <taxon>Lactobacillales</taxon>
        <taxon>Streptococcaceae</taxon>
        <taxon>Pseudolactococcus</taxon>
    </lineage>
</organism>
<evidence type="ECO:0000256" key="1">
    <source>
        <dbReference type="ARBA" id="ARBA00022679"/>
    </source>
</evidence>
<dbReference type="InterPro" id="IPR000182">
    <property type="entry name" value="GNAT_dom"/>
</dbReference>
<sequence>MSYLKGGNMKIRQVQLSDLPIIFQIETDNFSEAEVAGYDAIKLRISETPDTFLVAEIDGQVAGYIEGPVIGSKHLTDDLFKTVAKNPATGGYIAVTSLSVAAQFQDQSVGKQLIIALKALAKKQGRDGITLTCHDYLIGYYEKNGFTNQGLSASTYGGGVWYEMVWDTKD</sequence>
<dbReference type="PANTHER" id="PTHR10908:SF0">
    <property type="entry name" value="SEROTONIN N-ACETYLTRANSFERASE"/>
    <property type="match status" value="1"/>
</dbReference>
<keyword evidence="5" id="KW-1185">Reference proteome</keyword>